<accession>A0A1X7VK72</accession>
<feature type="transmembrane region" description="Helical" evidence="13">
    <location>
        <begin position="101"/>
        <end position="124"/>
    </location>
</feature>
<dbReference type="Pfam" id="PF02466">
    <property type="entry name" value="Tim17"/>
    <property type="match status" value="1"/>
</dbReference>
<evidence type="ECO:0000256" key="7">
    <source>
        <dbReference type="ARBA" id="ARBA00022927"/>
    </source>
</evidence>
<keyword evidence="10" id="KW-0496">Mitochondrion</keyword>
<sequence>MEDFQREPCPWRILEDCGGAFAMGCIGGGIFSFWKGYKTSPPGSKLKGSISAVKARAPVLGGNFAVWCGLFSSLDCTLIALRNKEDPWNSITSGAMTGAILAARGGLKASLGAAFAGGLILALIEGVGIAMNRAAADQFKPVMPQVPEPSQLSHSNTRNYPS</sequence>
<evidence type="ECO:0000256" key="8">
    <source>
        <dbReference type="ARBA" id="ARBA00022989"/>
    </source>
</evidence>
<organism evidence="14">
    <name type="scientific">Amphimedon queenslandica</name>
    <name type="common">Sponge</name>
    <dbReference type="NCBI Taxonomy" id="400682"/>
    <lineage>
        <taxon>Eukaryota</taxon>
        <taxon>Metazoa</taxon>
        <taxon>Porifera</taxon>
        <taxon>Demospongiae</taxon>
        <taxon>Heteroscleromorpha</taxon>
        <taxon>Haplosclerida</taxon>
        <taxon>Niphatidae</taxon>
        <taxon>Amphimedon</taxon>
    </lineage>
</organism>
<feature type="region of interest" description="Disordered" evidence="12">
    <location>
        <begin position="143"/>
        <end position="162"/>
    </location>
</feature>
<evidence type="ECO:0000256" key="2">
    <source>
        <dbReference type="ARBA" id="ARBA00004448"/>
    </source>
</evidence>
<proteinExistence type="inferred from homology"/>
<evidence type="ECO:0000256" key="3">
    <source>
        <dbReference type="ARBA" id="ARBA00008444"/>
    </source>
</evidence>
<comment type="similarity">
    <text evidence="3">Belongs to the Tim17/Tim22/Tim23 family.</text>
</comment>
<comment type="function">
    <text evidence="1">Essential component of the TIM23 complex, a complex that mediates the translocation of transit peptide-containing proteins across the mitochondrial inner membrane.</text>
</comment>
<dbReference type="EnsemblMetazoa" id="Aqu2.1.40329_001">
    <property type="protein sequence ID" value="Aqu2.1.40329_001"/>
    <property type="gene ID" value="Aqu2.1.40329"/>
</dbReference>
<evidence type="ECO:0000313" key="14">
    <source>
        <dbReference type="EnsemblMetazoa" id="Aqu2.1.40329_001"/>
    </source>
</evidence>
<feature type="transmembrane region" description="Helical" evidence="13">
    <location>
        <begin position="58"/>
        <end position="81"/>
    </location>
</feature>
<evidence type="ECO:0000256" key="12">
    <source>
        <dbReference type="SAM" id="MobiDB-lite"/>
    </source>
</evidence>
<keyword evidence="15" id="KW-1185">Reference proteome</keyword>
<keyword evidence="9" id="KW-0811">Translocation</keyword>
<reference evidence="14" key="2">
    <citation type="submission" date="2017-05" db="UniProtKB">
        <authorList>
            <consortium name="EnsemblMetazoa"/>
        </authorList>
    </citation>
    <scope>IDENTIFICATION</scope>
</reference>
<dbReference type="GO" id="GO:0008320">
    <property type="term" value="F:protein transmembrane transporter activity"/>
    <property type="evidence" value="ECO:0007669"/>
    <property type="project" value="TreeGrafter"/>
</dbReference>
<keyword evidence="7" id="KW-0653">Protein transport</keyword>
<evidence type="ECO:0000256" key="1">
    <source>
        <dbReference type="ARBA" id="ARBA00002959"/>
    </source>
</evidence>
<keyword evidence="11 13" id="KW-0472">Membrane</keyword>
<reference evidence="15" key="1">
    <citation type="journal article" date="2010" name="Nature">
        <title>The Amphimedon queenslandica genome and the evolution of animal complexity.</title>
        <authorList>
            <person name="Srivastava M."/>
            <person name="Simakov O."/>
            <person name="Chapman J."/>
            <person name="Fahey B."/>
            <person name="Gauthier M.E."/>
            <person name="Mitros T."/>
            <person name="Richards G.S."/>
            <person name="Conaco C."/>
            <person name="Dacre M."/>
            <person name="Hellsten U."/>
            <person name="Larroux C."/>
            <person name="Putnam N.H."/>
            <person name="Stanke M."/>
            <person name="Adamska M."/>
            <person name="Darling A."/>
            <person name="Degnan S.M."/>
            <person name="Oakley T.H."/>
            <person name="Plachetzki D.C."/>
            <person name="Zhai Y."/>
            <person name="Adamski M."/>
            <person name="Calcino A."/>
            <person name="Cummins S.F."/>
            <person name="Goodstein D.M."/>
            <person name="Harris C."/>
            <person name="Jackson D.J."/>
            <person name="Leys S.P."/>
            <person name="Shu S."/>
            <person name="Woodcroft B.J."/>
            <person name="Vervoort M."/>
            <person name="Kosik K.S."/>
            <person name="Manning G."/>
            <person name="Degnan B.M."/>
            <person name="Rokhsar D.S."/>
        </authorList>
    </citation>
    <scope>NUCLEOTIDE SEQUENCE [LARGE SCALE GENOMIC DNA]</scope>
</reference>
<dbReference type="OrthoDB" id="2261329at2759"/>
<protein>
    <recommendedName>
        <fullName evidence="16">Mitochondrial import inner membrane translocase subunit TIM17</fullName>
    </recommendedName>
</protein>
<evidence type="ECO:0000256" key="13">
    <source>
        <dbReference type="SAM" id="Phobius"/>
    </source>
</evidence>
<feature type="transmembrane region" description="Helical" evidence="13">
    <location>
        <begin position="20"/>
        <end position="37"/>
    </location>
</feature>
<evidence type="ECO:0000313" key="15">
    <source>
        <dbReference type="Proteomes" id="UP000007879"/>
    </source>
</evidence>
<keyword evidence="8 13" id="KW-1133">Transmembrane helix</keyword>
<dbReference type="PANTHER" id="PTHR10485">
    <property type="entry name" value="MITOCHONDRIAL IMPORT INNER MEMBRANE TRANSLOCASE SUBUNIT TIM-17"/>
    <property type="match status" value="1"/>
</dbReference>
<feature type="compositionally biased region" description="Polar residues" evidence="12">
    <location>
        <begin position="148"/>
        <end position="162"/>
    </location>
</feature>
<dbReference type="AlphaFoldDB" id="A0A1X7VK72"/>
<evidence type="ECO:0008006" key="16">
    <source>
        <dbReference type="Google" id="ProtNLM"/>
    </source>
</evidence>
<dbReference type="STRING" id="400682.A0A1X7VK72"/>
<evidence type="ECO:0000256" key="5">
    <source>
        <dbReference type="ARBA" id="ARBA00022692"/>
    </source>
</evidence>
<comment type="subcellular location">
    <subcellularLocation>
        <location evidence="2">Mitochondrion inner membrane</location>
        <topology evidence="2">Multi-pass membrane protein</topology>
    </subcellularLocation>
</comment>
<keyword evidence="4" id="KW-0813">Transport</keyword>
<evidence type="ECO:0000256" key="4">
    <source>
        <dbReference type="ARBA" id="ARBA00022448"/>
    </source>
</evidence>
<evidence type="ECO:0000256" key="9">
    <source>
        <dbReference type="ARBA" id="ARBA00023010"/>
    </source>
</evidence>
<dbReference type="PANTHER" id="PTHR10485:SF0">
    <property type="entry name" value="AT05822P-RELATED"/>
    <property type="match status" value="1"/>
</dbReference>
<evidence type="ECO:0000256" key="11">
    <source>
        <dbReference type="ARBA" id="ARBA00023136"/>
    </source>
</evidence>
<dbReference type="GO" id="GO:0030150">
    <property type="term" value="P:protein import into mitochondrial matrix"/>
    <property type="evidence" value="ECO:0007669"/>
    <property type="project" value="TreeGrafter"/>
</dbReference>
<keyword evidence="6" id="KW-0999">Mitochondrion inner membrane</keyword>
<dbReference type="Proteomes" id="UP000007879">
    <property type="component" value="Unassembled WGS sequence"/>
</dbReference>
<dbReference type="EnsemblMetazoa" id="XM_003383936.3">
    <property type="protein sequence ID" value="XP_003383984.1"/>
    <property type="gene ID" value="LOC100634847"/>
</dbReference>
<dbReference type="KEGG" id="aqu:100634847"/>
<gene>
    <name evidence="14" type="primary">100634847</name>
</gene>
<keyword evidence="5 13" id="KW-0812">Transmembrane</keyword>
<name>A0A1X7VK72_AMPQE</name>
<dbReference type="InParanoid" id="A0A1X7VK72"/>
<dbReference type="GO" id="GO:0005744">
    <property type="term" value="C:TIM23 mitochondrial import inner membrane translocase complex"/>
    <property type="evidence" value="ECO:0007669"/>
    <property type="project" value="TreeGrafter"/>
</dbReference>
<evidence type="ECO:0000256" key="10">
    <source>
        <dbReference type="ARBA" id="ARBA00023128"/>
    </source>
</evidence>
<evidence type="ECO:0000256" key="6">
    <source>
        <dbReference type="ARBA" id="ARBA00022792"/>
    </source>
</evidence>